<evidence type="ECO:0000313" key="2">
    <source>
        <dbReference type="EMBL" id="PQP15050.1"/>
    </source>
</evidence>
<dbReference type="PANTHER" id="PTHR11496:SF83">
    <property type="entry name" value="HYDROXYACID-OXOACID TRANSHYDROGENASE, MITOCHONDRIAL"/>
    <property type="match status" value="1"/>
</dbReference>
<evidence type="ECO:0000259" key="1">
    <source>
        <dbReference type="Pfam" id="PF25137"/>
    </source>
</evidence>
<dbReference type="GO" id="GO:0004022">
    <property type="term" value="F:alcohol dehydrogenase (NAD+) activity"/>
    <property type="evidence" value="ECO:0007669"/>
    <property type="project" value="TreeGrafter"/>
</dbReference>
<comment type="caution">
    <text evidence="2">The sequence shown here is derived from an EMBL/GenBank/DDBJ whole genome shotgun (WGS) entry which is preliminary data.</text>
</comment>
<evidence type="ECO:0000313" key="3">
    <source>
        <dbReference type="Proteomes" id="UP000239290"/>
    </source>
</evidence>
<reference evidence="3" key="1">
    <citation type="submission" date="2018-02" db="EMBL/GenBank/DDBJ databases">
        <title>Draft genome sequencing of Rhodococcus opacus KU647198.</title>
        <authorList>
            <person name="Zheng B.-X."/>
        </authorList>
    </citation>
    <scope>NUCLEOTIDE SEQUENCE [LARGE SCALE GENOMIC DNA]</scope>
    <source>
        <strain evidence="3">04-OD7</strain>
    </source>
</reference>
<dbReference type="EMBL" id="PUIO01000079">
    <property type="protein sequence ID" value="PQP15050.1"/>
    <property type="molecule type" value="Genomic_DNA"/>
</dbReference>
<dbReference type="InterPro" id="IPR056798">
    <property type="entry name" value="ADH_Fe_C"/>
</dbReference>
<dbReference type="SUPFAM" id="SSF56796">
    <property type="entry name" value="Dehydroquinate synthase-like"/>
    <property type="match status" value="1"/>
</dbReference>
<dbReference type="InterPro" id="IPR039697">
    <property type="entry name" value="Alcohol_dehydrogenase_Fe"/>
</dbReference>
<feature type="domain" description="Fe-containing alcohol dehydrogenase-like C-terminal" evidence="1">
    <location>
        <begin position="6"/>
        <end position="115"/>
    </location>
</feature>
<dbReference type="Gene3D" id="1.20.1090.10">
    <property type="entry name" value="Dehydroquinate synthase-like - alpha domain"/>
    <property type="match status" value="1"/>
</dbReference>
<protein>
    <recommendedName>
        <fullName evidence="1">Fe-containing alcohol dehydrogenase-like C-terminal domain-containing protein</fullName>
    </recommendedName>
</protein>
<sequence length="130" mass="14494">MRIYSYHKICHVLGGRYDLPHAPTHAVVLPYVLALNAPGAPLAERRIAAALDYPSALEGLQALRAELDAPRALRDYGFDEARIPDAVQAILTEVPDSNPVPVTADNLDRLLRQAWERRIGRTGRVRHRGR</sequence>
<organism evidence="2 3">
    <name type="scientific">Rhodococcus opacus</name>
    <name type="common">Nocardia opaca</name>
    <dbReference type="NCBI Taxonomy" id="37919"/>
    <lineage>
        <taxon>Bacteria</taxon>
        <taxon>Bacillati</taxon>
        <taxon>Actinomycetota</taxon>
        <taxon>Actinomycetes</taxon>
        <taxon>Mycobacteriales</taxon>
        <taxon>Nocardiaceae</taxon>
        <taxon>Rhodococcus</taxon>
    </lineage>
</organism>
<gene>
    <name evidence="2" type="ORF">C5613_39250</name>
</gene>
<dbReference type="Proteomes" id="UP000239290">
    <property type="component" value="Unassembled WGS sequence"/>
</dbReference>
<dbReference type="AlphaFoldDB" id="A0A2S8IJV6"/>
<name>A0A2S8IJV6_RHOOP</name>
<proteinExistence type="predicted"/>
<dbReference type="Pfam" id="PF25137">
    <property type="entry name" value="ADH_Fe_C"/>
    <property type="match status" value="1"/>
</dbReference>
<accession>A0A2S8IJV6</accession>
<dbReference type="PANTHER" id="PTHR11496">
    <property type="entry name" value="ALCOHOL DEHYDROGENASE"/>
    <property type="match status" value="1"/>
</dbReference>